<dbReference type="PANTHER" id="PTHR48100">
    <property type="entry name" value="BROAD-SPECIFICITY PHOSPHATASE YOR283W-RELATED"/>
    <property type="match status" value="1"/>
</dbReference>
<dbReference type="CDD" id="cd07067">
    <property type="entry name" value="HP_PGM_like"/>
    <property type="match status" value="1"/>
</dbReference>
<feature type="signal peptide" evidence="1">
    <location>
        <begin position="1"/>
        <end position="23"/>
    </location>
</feature>
<dbReference type="SMART" id="SM00855">
    <property type="entry name" value="PGAM"/>
    <property type="match status" value="1"/>
</dbReference>
<sequence>MKIAKFLPWCGAISCVLALQVSANTIYLVRHAEKQDGSKDPVLSECGQARAAALARYFNDIELEAVFATPYQRTRQTAEPVAASKQLTVTSYDPRQPEQLHKQIQTFSRPVLVVGHSNTVPELVKLFSGIEVAPLSEQQYNLLYKVQLGEQVSVTLQHQPFGCGQTVKAKT</sequence>
<accession>A0ABS6MIT1</accession>
<proteinExistence type="predicted"/>
<dbReference type="InterPro" id="IPR050275">
    <property type="entry name" value="PGM_Phosphatase"/>
</dbReference>
<dbReference type="EMBL" id="JAHRID010000002">
    <property type="protein sequence ID" value="MBV2128718.1"/>
    <property type="molecule type" value="Genomic_DNA"/>
</dbReference>
<comment type="caution">
    <text evidence="2">The sequence shown here is derived from an EMBL/GenBank/DDBJ whole genome shotgun (WGS) entry which is preliminary data.</text>
</comment>
<name>A0ABS6MIT1_9GAMM</name>
<dbReference type="RefSeq" id="WP_217668342.1">
    <property type="nucleotide sequence ID" value="NZ_JAHRID010000002.1"/>
</dbReference>
<organism evidence="2 3">
    <name type="scientific">Arsukibacterium indicum</name>
    <dbReference type="NCBI Taxonomy" id="2848612"/>
    <lineage>
        <taxon>Bacteria</taxon>
        <taxon>Pseudomonadati</taxon>
        <taxon>Pseudomonadota</taxon>
        <taxon>Gammaproteobacteria</taxon>
        <taxon>Chromatiales</taxon>
        <taxon>Chromatiaceae</taxon>
        <taxon>Arsukibacterium</taxon>
    </lineage>
</organism>
<protein>
    <submittedName>
        <fullName evidence="2">Histidine phosphatase family protein</fullName>
    </submittedName>
</protein>
<evidence type="ECO:0000256" key="1">
    <source>
        <dbReference type="SAM" id="SignalP"/>
    </source>
</evidence>
<reference evidence="2 3" key="1">
    <citation type="submission" date="2021-06" db="EMBL/GenBank/DDBJ databases">
        <title>Rheinheimera indica sp. nov., isolated from deep-sea sediment.</title>
        <authorList>
            <person name="Wang Z."/>
            <person name="Zhang X.-Y."/>
        </authorList>
    </citation>
    <scope>NUCLEOTIDE SEQUENCE [LARGE SCALE GENOMIC DNA]</scope>
    <source>
        <strain evidence="2 3">SM2107</strain>
    </source>
</reference>
<evidence type="ECO:0000313" key="3">
    <source>
        <dbReference type="Proteomes" id="UP000704611"/>
    </source>
</evidence>
<dbReference type="Proteomes" id="UP000704611">
    <property type="component" value="Unassembled WGS sequence"/>
</dbReference>
<dbReference type="PANTHER" id="PTHR48100:SF1">
    <property type="entry name" value="HISTIDINE PHOSPHATASE FAMILY PROTEIN-RELATED"/>
    <property type="match status" value="1"/>
</dbReference>
<keyword evidence="1" id="KW-0732">Signal</keyword>
<gene>
    <name evidence="2" type="ORF">KQY15_06375</name>
</gene>
<dbReference type="InterPro" id="IPR013078">
    <property type="entry name" value="His_Pase_superF_clade-1"/>
</dbReference>
<keyword evidence="3" id="KW-1185">Reference proteome</keyword>
<feature type="chain" id="PRO_5046347476" evidence="1">
    <location>
        <begin position="24"/>
        <end position="171"/>
    </location>
</feature>
<dbReference type="Pfam" id="PF00300">
    <property type="entry name" value="His_Phos_1"/>
    <property type="match status" value="1"/>
</dbReference>
<evidence type="ECO:0000313" key="2">
    <source>
        <dbReference type="EMBL" id="MBV2128718.1"/>
    </source>
</evidence>